<dbReference type="NCBIfam" id="TIGR00018">
    <property type="entry name" value="panC"/>
    <property type="match status" value="1"/>
</dbReference>
<keyword evidence="11" id="KW-0067">ATP-binding</keyword>
<keyword evidence="9" id="KW-0566">Pantothenate biosynthesis</keyword>
<evidence type="ECO:0000256" key="5">
    <source>
        <dbReference type="ARBA" id="ARBA00012219"/>
    </source>
</evidence>
<protein>
    <recommendedName>
        <fullName evidence="6">Pantoate--beta-alanine ligase</fullName>
        <ecNumber evidence="5">6.3.2.1</ecNumber>
    </recommendedName>
    <alternativeName>
        <fullName evidence="13">Pantoate-activating enzyme</fullName>
    </alternativeName>
    <alternativeName>
        <fullName evidence="12">Pantothenate synthetase</fullName>
    </alternativeName>
</protein>
<keyword evidence="8" id="KW-0436">Ligase</keyword>
<dbReference type="GO" id="GO:0004592">
    <property type="term" value="F:pantoate-beta-alanine ligase activity"/>
    <property type="evidence" value="ECO:0007669"/>
    <property type="project" value="UniProtKB-EC"/>
</dbReference>
<evidence type="ECO:0000256" key="7">
    <source>
        <dbReference type="ARBA" id="ARBA00022490"/>
    </source>
</evidence>
<evidence type="ECO:0000256" key="9">
    <source>
        <dbReference type="ARBA" id="ARBA00022655"/>
    </source>
</evidence>
<dbReference type="Gene3D" id="3.40.50.620">
    <property type="entry name" value="HUPs"/>
    <property type="match status" value="1"/>
</dbReference>
<evidence type="ECO:0000256" key="6">
    <source>
        <dbReference type="ARBA" id="ARBA00015647"/>
    </source>
</evidence>
<dbReference type="HAMAP" id="MF_00158">
    <property type="entry name" value="PanC"/>
    <property type="match status" value="1"/>
</dbReference>
<dbReference type="GO" id="GO:0005829">
    <property type="term" value="C:cytosol"/>
    <property type="evidence" value="ECO:0007669"/>
    <property type="project" value="TreeGrafter"/>
</dbReference>
<evidence type="ECO:0000256" key="10">
    <source>
        <dbReference type="ARBA" id="ARBA00022741"/>
    </source>
</evidence>
<comment type="subunit">
    <text evidence="4">Homodimer.</text>
</comment>
<dbReference type="OrthoDB" id="2020436at2759"/>
<dbReference type="FunFam" id="3.30.1300.10:FF:000001">
    <property type="entry name" value="Pantothenate synthetase"/>
    <property type="match status" value="1"/>
</dbReference>
<comment type="subcellular location">
    <subcellularLocation>
        <location evidence="1">Cytoplasm</location>
    </subcellularLocation>
</comment>
<dbReference type="EMBL" id="SZYD01000017">
    <property type="protein sequence ID" value="KAD3068513.1"/>
    <property type="molecule type" value="Genomic_DNA"/>
</dbReference>
<dbReference type="SUPFAM" id="SSF52374">
    <property type="entry name" value="Nucleotidylyl transferase"/>
    <property type="match status" value="1"/>
</dbReference>
<evidence type="ECO:0000256" key="8">
    <source>
        <dbReference type="ARBA" id="ARBA00022598"/>
    </source>
</evidence>
<comment type="catalytic activity">
    <reaction evidence="14">
        <text>(R)-pantoate + beta-alanine + ATP = (R)-pantothenate + AMP + diphosphate + H(+)</text>
        <dbReference type="Rhea" id="RHEA:10912"/>
        <dbReference type="ChEBI" id="CHEBI:15378"/>
        <dbReference type="ChEBI" id="CHEBI:15980"/>
        <dbReference type="ChEBI" id="CHEBI:29032"/>
        <dbReference type="ChEBI" id="CHEBI:30616"/>
        <dbReference type="ChEBI" id="CHEBI:33019"/>
        <dbReference type="ChEBI" id="CHEBI:57966"/>
        <dbReference type="ChEBI" id="CHEBI:456215"/>
        <dbReference type="EC" id="6.3.2.1"/>
    </reaction>
</comment>
<evidence type="ECO:0000313" key="16">
    <source>
        <dbReference type="Proteomes" id="UP000326396"/>
    </source>
</evidence>
<dbReference type="Pfam" id="PF02569">
    <property type="entry name" value="Pantoate_ligase"/>
    <property type="match status" value="1"/>
</dbReference>
<keyword evidence="10" id="KW-0547">Nucleotide-binding</keyword>
<dbReference type="InterPro" id="IPR014729">
    <property type="entry name" value="Rossmann-like_a/b/a_fold"/>
</dbReference>
<keyword evidence="7" id="KW-0963">Cytoplasm</keyword>
<evidence type="ECO:0000256" key="3">
    <source>
        <dbReference type="ARBA" id="ARBA00009256"/>
    </source>
</evidence>
<dbReference type="AlphaFoldDB" id="A0A5N6M6D6"/>
<dbReference type="PANTHER" id="PTHR21299:SF1">
    <property type="entry name" value="PANTOATE--BETA-ALANINE LIGASE"/>
    <property type="match status" value="1"/>
</dbReference>
<name>A0A5N6M6D6_9ASTR</name>
<dbReference type="EC" id="6.3.2.1" evidence="5"/>
<dbReference type="InterPro" id="IPR003721">
    <property type="entry name" value="Pantoate_ligase"/>
</dbReference>
<evidence type="ECO:0000256" key="14">
    <source>
        <dbReference type="ARBA" id="ARBA00048258"/>
    </source>
</evidence>
<organism evidence="15 16">
    <name type="scientific">Mikania micrantha</name>
    <name type="common">bitter vine</name>
    <dbReference type="NCBI Taxonomy" id="192012"/>
    <lineage>
        <taxon>Eukaryota</taxon>
        <taxon>Viridiplantae</taxon>
        <taxon>Streptophyta</taxon>
        <taxon>Embryophyta</taxon>
        <taxon>Tracheophyta</taxon>
        <taxon>Spermatophyta</taxon>
        <taxon>Magnoliopsida</taxon>
        <taxon>eudicotyledons</taxon>
        <taxon>Gunneridae</taxon>
        <taxon>Pentapetalae</taxon>
        <taxon>asterids</taxon>
        <taxon>campanulids</taxon>
        <taxon>Asterales</taxon>
        <taxon>Asteraceae</taxon>
        <taxon>Asteroideae</taxon>
        <taxon>Heliantheae alliance</taxon>
        <taxon>Eupatorieae</taxon>
        <taxon>Mikania</taxon>
    </lineage>
</organism>
<comment type="similarity">
    <text evidence="3">Belongs to the pantothenate synthetase family.</text>
</comment>
<accession>A0A5N6M6D6</accession>
<proteinExistence type="inferred from homology"/>
<evidence type="ECO:0000256" key="1">
    <source>
        <dbReference type="ARBA" id="ARBA00004496"/>
    </source>
</evidence>
<evidence type="ECO:0000256" key="12">
    <source>
        <dbReference type="ARBA" id="ARBA00029902"/>
    </source>
</evidence>
<dbReference type="FunFam" id="3.40.50.620:FF:000160">
    <property type="entry name" value="Pantoate--beta-alanine ligase"/>
    <property type="match status" value="1"/>
</dbReference>
<evidence type="ECO:0000256" key="4">
    <source>
        <dbReference type="ARBA" id="ARBA00011738"/>
    </source>
</evidence>
<reference evidence="15 16" key="1">
    <citation type="submission" date="2019-05" db="EMBL/GenBank/DDBJ databases">
        <title>Mikania micrantha, genome provides insights into the molecular mechanism of rapid growth.</title>
        <authorList>
            <person name="Liu B."/>
        </authorList>
    </citation>
    <scope>NUCLEOTIDE SEQUENCE [LARGE SCALE GENOMIC DNA]</scope>
    <source>
        <strain evidence="15">NLD-2019</strain>
        <tissue evidence="15">Leaf</tissue>
    </source>
</reference>
<dbReference type="Proteomes" id="UP000326396">
    <property type="component" value="Linkage Group LG7"/>
</dbReference>
<evidence type="ECO:0000313" key="15">
    <source>
        <dbReference type="EMBL" id="KAD3068513.1"/>
    </source>
</evidence>
<comment type="pathway">
    <text evidence="2">Cofactor biosynthesis; (R)-pantothenate biosynthesis; (R)-pantothenate from (R)-pantoate and beta-alanine: step 1/1.</text>
</comment>
<evidence type="ECO:0000256" key="11">
    <source>
        <dbReference type="ARBA" id="ARBA00022840"/>
    </source>
</evidence>
<evidence type="ECO:0000256" key="13">
    <source>
        <dbReference type="ARBA" id="ARBA00032806"/>
    </source>
</evidence>
<dbReference type="InterPro" id="IPR042176">
    <property type="entry name" value="Pantoate_ligase_C"/>
</dbReference>
<dbReference type="GO" id="GO:0015940">
    <property type="term" value="P:pantothenate biosynthetic process"/>
    <property type="evidence" value="ECO:0007669"/>
    <property type="project" value="UniProtKB-UniPathway"/>
</dbReference>
<comment type="caution">
    <text evidence="15">The sequence shown here is derived from an EMBL/GenBank/DDBJ whole genome shotgun (WGS) entry which is preliminary data.</text>
</comment>
<dbReference type="CDD" id="cd00560">
    <property type="entry name" value="PanC"/>
    <property type="match status" value="1"/>
</dbReference>
<dbReference type="PANTHER" id="PTHR21299">
    <property type="entry name" value="CYTIDYLATE KINASE/PANTOATE-BETA-ALANINE LIGASE"/>
    <property type="match status" value="1"/>
</dbReference>
<keyword evidence="16" id="KW-1185">Reference proteome</keyword>
<dbReference type="UniPathway" id="UPA00028">
    <property type="reaction ID" value="UER00005"/>
</dbReference>
<sequence length="312" mass="35229">MEPKIIRNKEEMRNWSRSMRAQGKTIGFVPTMGYLHQGHLSLIAEAQKHTQLIVVSIYVNPGQFAVNEDLSTYPSDFQGDIEKLKSIPKGVDVVFNPQNLYDYGDERGQPDVKMRQKDGEIVSCLEDDGRGIGHETWIRVEKLEKGMCGKSRPVFFRGVATVVAKLFNVIEPDVAVFGKKDYQQWRIIQRMVRDLDFAVKVIGSELMREEDGLAMSSRNVHLSPQERKQALSISRSLFEAKSAARKGKIICSELRKSVTESIEASGGKIDYVEIVDQESLETVDEIKNGVVMCVAAWFGKVRLLDNMEIDIS</sequence>
<dbReference type="GO" id="GO:0005524">
    <property type="term" value="F:ATP binding"/>
    <property type="evidence" value="ECO:0007669"/>
    <property type="project" value="UniProtKB-KW"/>
</dbReference>
<evidence type="ECO:0000256" key="2">
    <source>
        <dbReference type="ARBA" id="ARBA00004990"/>
    </source>
</evidence>
<dbReference type="Gene3D" id="3.30.1300.10">
    <property type="entry name" value="Pantoate-beta-alanine ligase, C-terminal domain"/>
    <property type="match status" value="1"/>
</dbReference>
<gene>
    <name evidence="15" type="ORF">E3N88_36393</name>
</gene>